<evidence type="ECO:0000256" key="3">
    <source>
        <dbReference type="ARBA" id="ARBA00022475"/>
    </source>
</evidence>
<feature type="transmembrane region" description="Helical" evidence="10">
    <location>
        <begin position="869"/>
        <end position="890"/>
    </location>
</feature>
<feature type="transmembrane region" description="Helical" evidence="10">
    <location>
        <begin position="66"/>
        <end position="84"/>
    </location>
</feature>
<dbReference type="NCBIfam" id="TIGR01494">
    <property type="entry name" value="ATPase_P-type"/>
    <property type="match status" value="2"/>
</dbReference>
<dbReference type="Pfam" id="PF00690">
    <property type="entry name" value="Cation_ATPase_N"/>
    <property type="match status" value="1"/>
</dbReference>
<dbReference type="Pfam" id="PF13246">
    <property type="entry name" value="Cation_ATPase"/>
    <property type="match status" value="1"/>
</dbReference>
<dbReference type="EMBL" id="JAGGJA010000002">
    <property type="protein sequence ID" value="MCW9705865.1"/>
    <property type="molecule type" value="Genomic_DNA"/>
</dbReference>
<evidence type="ECO:0000256" key="7">
    <source>
        <dbReference type="ARBA" id="ARBA00022967"/>
    </source>
</evidence>
<dbReference type="InterPro" id="IPR023214">
    <property type="entry name" value="HAD_sf"/>
</dbReference>
<dbReference type="Gene3D" id="1.20.1110.10">
    <property type="entry name" value="Calcium-transporting ATPase, transmembrane domain"/>
    <property type="match status" value="1"/>
</dbReference>
<keyword evidence="6" id="KW-0067">ATP-binding</keyword>
<evidence type="ECO:0000256" key="8">
    <source>
        <dbReference type="ARBA" id="ARBA00022989"/>
    </source>
</evidence>
<feature type="transmembrane region" description="Helical" evidence="10">
    <location>
        <begin position="836"/>
        <end position="857"/>
    </location>
</feature>
<dbReference type="InterPro" id="IPR001757">
    <property type="entry name" value="P_typ_ATPase"/>
</dbReference>
<dbReference type="PROSITE" id="PS00154">
    <property type="entry name" value="ATPASE_E1_E2"/>
    <property type="match status" value="1"/>
</dbReference>
<comment type="subcellular location">
    <subcellularLocation>
        <location evidence="1">Cell membrane</location>
        <topology evidence="1">Multi-pass membrane protein</topology>
    </subcellularLocation>
</comment>
<evidence type="ECO:0000256" key="10">
    <source>
        <dbReference type="SAM" id="Phobius"/>
    </source>
</evidence>
<dbReference type="SUPFAM" id="SSF81660">
    <property type="entry name" value="Metal cation-transporting ATPase, ATP-binding domain N"/>
    <property type="match status" value="1"/>
</dbReference>
<dbReference type="PANTHER" id="PTHR43294:SF21">
    <property type="entry name" value="CATION TRANSPORTING ATPASE"/>
    <property type="match status" value="1"/>
</dbReference>
<organism evidence="12 13">
    <name type="scientific">Fodinibius salsisoli</name>
    <dbReference type="NCBI Taxonomy" id="2820877"/>
    <lineage>
        <taxon>Bacteria</taxon>
        <taxon>Pseudomonadati</taxon>
        <taxon>Balneolota</taxon>
        <taxon>Balneolia</taxon>
        <taxon>Balneolales</taxon>
        <taxon>Balneolaceae</taxon>
        <taxon>Fodinibius</taxon>
    </lineage>
</organism>
<evidence type="ECO:0000256" key="4">
    <source>
        <dbReference type="ARBA" id="ARBA00022692"/>
    </source>
</evidence>
<dbReference type="InterPro" id="IPR004014">
    <property type="entry name" value="ATPase_P-typ_cation-transptr_N"/>
</dbReference>
<dbReference type="SMART" id="SM00831">
    <property type="entry name" value="Cation_ATPase_N"/>
    <property type="match status" value="1"/>
</dbReference>
<evidence type="ECO:0000313" key="13">
    <source>
        <dbReference type="Proteomes" id="UP001207918"/>
    </source>
</evidence>
<keyword evidence="13" id="KW-1185">Reference proteome</keyword>
<keyword evidence="8 10" id="KW-1133">Transmembrane helix</keyword>
<evidence type="ECO:0000256" key="6">
    <source>
        <dbReference type="ARBA" id="ARBA00022840"/>
    </source>
</evidence>
<feature type="transmembrane region" description="Helical" evidence="10">
    <location>
        <begin position="283"/>
        <end position="304"/>
    </location>
</feature>
<evidence type="ECO:0000256" key="5">
    <source>
        <dbReference type="ARBA" id="ARBA00022741"/>
    </source>
</evidence>
<dbReference type="InterPro" id="IPR006068">
    <property type="entry name" value="ATPase_P-typ_cation-transptr_C"/>
</dbReference>
<keyword evidence="9 10" id="KW-0472">Membrane</keyword>
<comment type="caution">
    <text evidence="12">The sequence shown here is derived from an EMBL/GenBank/DDBJ whole genome shotgun (WGS) entry which is preliminary data.</text>
</comment>
<evidence type="ECO:0000256" key="2">
    <source>
        <dbReference type="ARBA" id="ARBA00005675"/>
    </source>
</evidence>
<accession>A0ABT3PJ06</accession>
<dbReference type="Gene3D" id="3.40.1110.10">
    <property type="entry name" value="Calcium-transporting ATPase, cytoplasmic domain N"/>
    <property type="match status" value="1"/>
</dbReference>
<feature type="transmembrane region" description="Helical" evidence="10">
    <location>
        <begin position="726"/>
        <end position="746"/>
    </location>
</feature>
<gene>
    <name evidence="12" type="ORF">J6I44_03330</name>
</gene>
<protein>
    <submittedName>
        <fullName evidence="12">Cation-transporting P-type ATPase</fullName>
    </submittedName>
</protein>
<feature type="transmembrane region" description="Helical" evidence="10">
    <location>
        <begin position="90"/>
        <end position="109"/>
    </location>
</feature>
<dbReference type="InterPro" id="IPR023298">
    <property type="entry name" value="ATPase_P-typ_TM_dom_sf"/>
</dbReference>
<name>A0ABT3PJ06_9BACT</name>
<evidence type="ECO:0000259" key="11">
    <source>
        <dbReference type="SMART" id="SM00831"/>
    </source>
</evidence>
<dbReference type="SFLD" id="SFLDS00003">
    <property type="entry name" value="Haloacid_Dehalogenase"/>
    <property type="match status" value="1"/>
</dbReference>
<dbReference type="Pfam" id="PF00122">
    <property type="entry name" value="E1-E2_ATPase"/>
    <property type="match status" value="1"/>
</dbReference>
<dbReference type="PRINTS" id="PR00120">
    <property type="entry name" value="HATPASE"/>
</dbReference>
<dbReference type="RefSeq" id="WP_265764550.1">
    <property type="nucleotide sequence ID" value="NZ_JAGGJA010000002.1"/>
</dbReference>
<dbReference type="InterPro" id="IPR050510">
    <property type="entry name" value="Cation_transp_ATPase_P-type"/>
</dbReference>
<sequence length="900" mass="98304">MSSQSSLTVPDEIWAAAPEELLAELQSNKEEGLSQGEIARRLKQFGPNQLKEHKNKSLWHILADQVKSLIILLLVIATIVSFLYNEILEGWAIVIVIVINTAIGFFTELRAVRSMESLFKLGKVETRVRRKGAVELIPAPELVPGDIVLFEGGDVITADLRIIEASKLQADESALTGESLPVSKKAEAVAPDTVLAERSSMLYKGTWVTRGSGEGVVVSTGLETELGQISLLVEEADDEQTPLEKRLDRLGYRLIILTLIIAFFISITGILSGKSTLLMIETGIALAVAAIPEGLPIVATIALAKGLRIMAEKNALVNRLSSVETLGATETIFTDKTGTLTENRMSVVRLFLPAKEIDVTSGFTDTYGPKENGTNRDVRLALETGMLCNNATFSNEGANNGSGDPLEVALLEVGYLAGIEQAQLTDHYPEVREEAFDPEVKMMATWNEVNPERFRISVKGAPDAVWDRCQSMLQNGEQQPFSKEEREKWESINHTLAADGLRVIALAFRETDTMEGHPYEELTFLGLAGLLDPPRKDVKEAMEACKEAGIRVVMVTGDQPATSHYIARSVGLVMDDQATIIHGKDLPSPEKLASSADEMDHVMKANIFARISPRQKLDLIELYQKNGHIVAMTGDGVNDAPALKKADIGIAMGKRGTQVAREAADMVLTDDAFSTIVSAIKQGRAIFSNIRRFVYYLLSCNVSEVLVVGLAALIGLPLPLLPLQILFLNLVTDVFPALALGVGEESEHAMQQPPRKSDEPILNRKHWMGIGSYGLVITASVLGALFLGMYELDLIQNEAVTLSFLTLAFAQLWHVFNMRSNNSSLFHNSIVRNPWVWGAIMLCLLIIFGAVYVGPVAEVLDLTPPGREGWIIVVGMSLVPLVVGQLQKILAVKFTQKART</sequence>
<reference evidence="12 13" key="1">
    <citation type="submission" date="2021-03" db="EMBL/GenBank/DDBJ databases">
        <title>Aliifodinibius sp. nov., a new bacterium isolated from saline soil.</title>
        <authorList>
            <person name="Galisteo C."/>
            <person name="De La Haba R."/>
            <person name="Sanchez-Porro C."/>
            <person name="Ventosa A."/>
        </authorList>
    </citation>
    <scope>NUCLEOTIDE SEQUENCE [LARGE SCALE GENOMIC DNA]</scope>
    <source>
        <strain evidence="12 13">1BSP15-2V2</strain>
    </source>
</reference>
<dbReference type="PANTHER" id="PTHR43294">
    <property type="entry name" value="SODIUM/POTASSIUM-TRANSPORTING ATPASE SUBUNIT ALPHA"/>
    <property type="match status" value="1"/>
</dbReference>
<dbReference type="InterPro" id="IPR018303">
    <property type="entry name" value="ATPase_P-typ_P_site"/>
</dbReference>
<dbReference type="InterPro" id="IPR044492">
    <property type="entry name" value="P_typ_ATPase_HD_dom"/>
</dbReference>
<keyword evidence="5" id="KW-0547">Nucleotide-binding</keyword>
<dbReference type="Proteomes" id="UP001207918">
    <property type="component" value="Unassembled WGS sequence"/>
</dbReference>
<dbReference type="PRINTS" id="PR00119">
    <property type="entry name" value="CATATPASE"/>
</dbReference>
<feature type="transmembrane region" description="Helical" evidence="10">
    <location>
        <begin position="767"/>
        <end position="787"/>
    </location>
</feature>
<dbReference type="Gene3D" id="3.40.50.1000">
    <property type="entry name" value="HAD superfamily/HAD-like"/>
    <property type="match status" value="1"/>
</dbReference>
<evidence type="ECO:0000313" key="12">
    <source>
        <dbReference type="EMBL" id="MCW9705865.1"/>
    </source>
</evidence>
<dbReference type="SFLD" id="SFLDG00002">
    <property type="entry name" value="C1.7:_P-type_atpase_like"/>
    <property type="match status" value="1"/>
</dbReference>
<keyword evidence="7" id="KW-1278">Translocase</keyword>
<dbReference type="Gene3D" id="2.70.150.10">
    <property type="entry name" value="Calcium-transporting ATPase, cytoplasmic transduction domain A"/>
    <property type="match status" value="1"/>
</dbReference>
<proteinExistence type="inferred from homology"/>
<dbReference type="SUPFAM" id="SSF81653">
    <property type="entry name" value="Calcium ATPase, transduction domain A"/>
    <property type="match status" value="1"/>
</dbReference>
<dbReference type="InterPro" id="IPR008250">
    <property type="entry name" value="ATPase_P-typ_transduc_dom_A_sf"/>
</dbReference>
<dbReference type="InterPro" id="IPR059000">
    <property type="entry name" value="ATPase_P-type_domA"/>
</dbReference>
<keyword evidence="3" id="KW-1003">Cell membrane</keyword>
<dbReference type="SUPFAM" id="SSF81665">
    <property type="entry name" value="Calcium ATPase, transmembrane domain M"/>
    <property type="match status" value="1"/>
</dbReference>
<dbReference type="SUPFAM" id="SSF56784">
    <property type="entry name" value="HAD-like"/>
    <property type="match status" value="1"/>
</dbReference>
<keyword evidence="4 10" id="KW-0812">Transmembrane</keyword>
<feature type="domain" description="Cation-transporting P-type ATPase N-terminal" evidence="11">
    <location>
        <begin position="12"/>
        <end position="86"/>
    </location>
</feature>
<dbReference type="Pfam" id="PF00689">
    <property type="entry name" value="Cation_ATPase_C"/>
    <property type="match status" value="1"/>
</dbReference>
<dbReference type="InterPro" id="IPR036412">
    <property type="entry name" value="HAD-like_sf"/>
</dbReference>
<evidence type="ECO:0000256" key="9">
    <source>
        <dbReference type="ARBA" id="ARBA00023136"/>
    </source>
</evidence>
<feature type="transmembrane region" description="Helical" evidence="10">
    <location>
        <begin position="799"/>
        <end position="816"/>
    </location>
</feature>
<feature type="transmembrane region" description="Helical" evidence="10">
    <location>
        <begin position="250"/>
        <end position="271"/>
    </location>
</feature>
<dbReference type="SFLD" id="SFLDF00027">
    <property type="entry name" value="p-type_atpase"/>
    <property type="match status" value="1"/>
</dbReference>
<dbReference type="InterPro" id="IPR023299">
    <property type="entry name" value="ATPase_P-typ_cyto_dom_N"/>
</dbReference>
<comment type="similarity">
    <text evidence="2">Belongs to the cation transport ATPase (P-type) (TC 3.A.3) family. Type IIA subfamily.</text>
</comment>
<feature type="transmembrane region" description="Helical" evidence="10">
    <location>
        <begin position="693"/>
        <end position="714"/>
    </location>
</feature>
<evidence type="ECO:0000256" key="1">
    <source>
        <dbReference type="ARBA" id="ARBA00004651"/>
    </source>
</evidence>